<reference evidence="2" key="1">
    <citation type="journal article" date="2020" name="Cell Host Microbe">
        <title>Functional and Genomic Variation between Human-Derived Isolates of Lachnospiraceae Reveals Inter- and Intra-Species Diversity.</title>
        <authorList>
            <person name="Sorbara M.T."/>
            <person name="Littmann E.R."/>
            <person name="Fontana E."/>
            <person name="Moody T.U."/>
            <person name="Kohout C.E."/>
            <person name="Gjonbalaj M."/>
            <person name="Eaton V."/>
            <person name="Seok R."/>
            <person name="Leiner I.M."/>
            <person name="Pamer E.G."/>
        </authorList>
    </citation>
    <scope>NUCLEOTIDE SEQUENCE</scope>
    <source>
        <strain evidence="2">MSK.15.32</strain>
    </source>
</reference>
<evidence type="ECO:0000259" key="1">
    <source>
        <dbReference type="Pfam" id="PF18810"/>
    </source>
</evidence>
<dbReference type="InterPro" id="IPR041110">
    <property type="entry name" value="PBECR2"/>
</dbReference>
<organism evidence="2 3">
    <name type="scientific">Mediterraneibacter gnavus</name>
    <name type="common">Ruminococcus gnavus</name>
    <dbReference type="NCBI Taxonomy" id="33038"/>
    <lineage>
        <taxon>Bacteria</taxon>
        <taxon>Bacillati</taxon>
        <taxon>Bacillota</taxon>
        <taxon>Clostridia</taxon>
        <taxon>Lachnospirales</taxon>
        <taxon>Lachnospiraceae</taxon>
        <taxon>Mediterraneibacter</taxon>
    </lineage>
</organism>
<sequence length="125" mass="14807">MHLVGKINRNIYRCITEDIVTDDVIITENQMQHILDRHPEAYKEVIDYLSDIIREPDLIIKDKHKNTGLVVKKIKTGNEYAQMVLRICTSNDDPNYKNSVISCWEISEKRLQNYLRNKTILYKKE</sequence>
<name>A0AAJ3FFK6_MEDGN</name>
<protein>
    <recommendedName>
        <fullName evidence="1">Phage-Barnase-EndoU-ColicinE5/D-RelE like nuclease 2 domain-containing protein</fullName>
    </recommendedName>
</protein>
<feature type="domain" description="Phage-Barnase-EndoU-ColicinE5/D-RelE like nuclease 2" evidence="1">
    <location>
        <begin position="15"/>
        <end position="123"/>
    </location>
</feature>
<dbReference type="Proteomes" id="UP001296580">
    <property type="component" value="Unassembled WGS sequence"/>
</dbReference>
<gene>
    <name evidence="2" type="ORF">G4993_15300</name>
</gene>
<evidence type="ECO:0000313" key="2">
    <source>
        <dbReference type="EMBL" id="NSI59745.1"/>
    </source>
</evidence>
<evidence type="ECO:0000313" key="3">
    <source>
        <dbReference type="Proteomes" id="UP001296580"/>
    </source>
</evidence>
<dbReference type="Pfam" id="PF18810">
    <property type="entry name" value="PBECR2"/>
    <property type="match status" value="1"/>
</dbReference>
<comment type="caution">
    <text evidence="2">The sequence shown here is derived from an EMBL/GenBank/DDBJ whole genome shotgun (WGS) entry which is preliminary data.</text>
</comment>
<accession>A0AAJ3FFK6</accession>
<reference evidence="2" key="2">
    <citation type="submission" date="2020-02" db="EMBL/GenBank/DDBJ databases">
        <authorList>
            <person name="Littmann E."/>
            <person name="Sorbara M."/>
        </authorList>
    </citation>
    <scope>NUCLEOTIDE SEQUENCE</scope>
    <source>
        <strain evidence="2">MSK.15.32</strain>
    </source>
</reference>
<dbReference type="AlphaFoldDB" id="A0AAJ3FFK6"/>
<proteinExistence type="predicted"/>
<dbReference type="EMBL" id="JAAIRV010000042">
    <property type="protein sequence ID" value="NSI59745.1"/>
    <property type="molecule type" value="Genomic_DNA"/>
</dbReference>